<comment type="caution">
    <text evidence="2">The sequence shown here is derived from an EMBL/GenBank/DDBJ whole genome shotgun (WGS) entry which is preliminary data.</text>
</comment>
<evidence type="ECO:0000313" key="2">
    <source>
        <dbReference type="EMBL" id="KAG2535900.1"/>
    </source>
</evidence>
<dbReference type="EMBL" id="CM029054">
    <property type="protein sequence ID" value="KAG2535900.1"/>
    <property type="molecule type" value="Genomic_DNA"/>
</dbReference>
<dbReference type="GO" id="GO:0051015">
    <property type="term" value="F:actin filament binding"/>
    <property type="evidence" value="ECO:0007669"/>
    <property type="project" value="TreeGrafter"/>
</dbReference>
<evidence type="ECO:0008006" key="4">
    <source>
        <dbReference type="Google" id="ProtNLM"/>
    </source>
</evidence>
<dbReference type="Proteomes" id="UP000823388">
    <property type="component" value="Chromosome 9N"/>
</dbReference>
<keyword evidence="3" id="KW-1185">Reference proteome</keyword>
<evidence type="ECO:0000313" key="3">
    <source>
        <dbReference type="Proteomes" id="UP000823388"/>
    </source>
</evidence>
<dbReference type="GO" id="GO:0051764">
    <property type="term" value="P:actin crosslink formation"/>
    <property type="evidence" value="ECO:0007669"/>
    <property type="project" value="TreeGrafter"/>
</dbReference>
<dbReference type="GO" id="GO:0005884">
    <property type="term" value="C:actin filament"/>
    <property type="evidence" value="ECO:0007669"/>
    <property type="project" value="TreeGrafter"/>
</dbReference>
<feature type="compositionally biased region" description="Pro residues" evidence="1">
    <location>
        <begin position="13"/>
        <end position="28"/>
    </location>
</feature>
<gene>
    <name evidence="2" type="ORF">PVAP13_9NG144500</name>
</gene>
<feature type="region of interest" description="Disordered" evidence="1">
    <location>
        <begin position="568"/>
        <end position="601"/>
    </location>
</feature>
<dbReference type="GO" id="GO:0008093">
    <property type="term" value="F:cytoskeletal anchor activity"/>
    <property type="evidence" value="ECO:0007669"/>
    <property type="project" value="TreeGrafter"/>
</dbReference>
<dbReference type="PANTHER" id="PTHR46756">
    <property type="entry name" value="TRANSGELIN"/>
    <property type="match status" value="1"/>
</dbReference>
<reference evidence="2" key="1">
    <citation type="submission" date="2020-05" db="EMBL/GenBank/DDBJ databases">
        <title>WGS assembly of Panicum virgatum.</title>
        <authorList>
            <person name="Lovell J.T."/>
            <person name="Jenkins J."/>
            <person name="Shu S."/>
            <person name="Juenger T.E."/>
            <person name="Schmutz J."/>
        </authorList>
    </citation>
    <scope>NUCLEOTIDE SEQUENCE</scope>
    <source>
        <strain evidence="2">AP13</strain>
    </source>
</reference>
<name>A0A8T0MEY9_PANVG</name>
<organism evidence="2 3">
    <name type="scientific">Panicum virgatum</name>
    <name type="common">Blackwell switchgrass</name>
    <dbReference type="NCBI Taxonomy" id="38727"/>
    <lineage>
        <taxon>Eukaryota</taxon>
        <taxon>Viridiplantae</taxon>
        <taxon>Streptophyta</taxon>
        <taxon>Embryophyta</taxon>
        <taxon>Tracheophyta</taxon>
        <taxon>Spermatophyta</taxon>
        <taxon>Magnoliopsida</taxon>
        <taxon>Liliopsida</taxon>
        <taxon>Poales</taxon>
        <taxon>Poaceae</taxon>
        <taxon>PACMAD clade</taxon>
        <taxon>Panicoideae</taxon>
        <taxon>Panicodae</taxon>
        <taxon>Paniceae</taxon>
        <taxon>Panicinae</taxon>
        <taxon>Panicum</taxon>
        <taxon>Panicum sect. Hiantes</taxon>
    </lineage>
</organism>
<dbReference type="InterPro" id="IPR036872">
    <property type="entry name" value="CH_dom_sf"/>
</dbReference>
<dbReference type="Gene3D" id="1.10.418.10">
    <property type="entry name" value="Calponin-like domain"/>
    <property type="match status" value="1"/>
</dbReference>
<sequence length="643" mass="70518">MPRGCGSAARDTGPPPPPPPPHRAPSPAPAEVEPWRWSASRVQGLHEEAKRNTGGPRPREGGAMSLHAARGGAHEDPSWSALGRRAPSDVMAGDRGGWGGVRRWSRAPQGGPAGAVRVGVGEASCTSTFRELDDVFLQKQTKVWLAEVLHLRFDEGVLVADLLADGDLLYRLSKVIWKRLLRKDKDQFKQSKVYIYERLSFGRSNGNYMPYLKVDFFLKICQILGLAGIDLFTPSDVVEKRNVRKVCICIRSVSKKSRMMHLNVPDFDIVTYTISMPNCIVGGIRRSLEQLQYSSSSSSGYSTPDSFKALQYQIIFGGKNDEHAETNYDSDEAESRLSLLEPEDSVDEDNFATMLSLPKEESKGYGESGHDMLEEKSLAESVGSLNFGVMDSESADSTPQNHDKESYSIHSATEQCSRTRTAKCALSSEEADSISSHLTFESGKNDLELNAHPVADSERIYDVQAKSLDHSIQGNGETLVDHPKKECADLQKDTGTIDLHCDALACDRESVSSSCEELRHGLNGEPSDLSKLPMVSEDAVNNIEPSLTGMTNDSMCEELNPELSDRYQMECSQPGDKPVDLNGIAKPPQRPEDDAPKSGKGVLKSVAGGITLVGAVFFMVHLRRSNERSFTISYTITSKNIDS</sequence>
<dbReference type="AlphaFoldDB" id="A0A8T0MEY9"/>
<dbReference type="PANTHER" id="PTHR46756:SF18">
    <property type="entry name" value="GAS2-LIKE PROTEIN PICKLED EGGS"/>
    <property type="match status" value="1"/>
</dbReference>
<dbReference type="SUPFAM" id="SSF47576">
    <property type="entry name" value="Calponin-homology domain, CH-domain"/>
    <property type="match status" value="1"/>
</dbReference>
<evidence type="ECO:0000256" key="1">
    <source>
        <dbReference type="SAM" id="MobiDB-lite"/>
    </source>
</evidence>
<protein>
    <recommendedName>
        <fullName evidence="4">Protein OPAQUE10</fullName>
    </recommendedName>
</protein>
<dbReference type="CDD" id="cd00014">
    <property type="entry name" value="CH_SF"/>
    <property type="match status" value="1"/>
</dbReference>
<feature type="region of interest" description="Disordered" evidence="1">
    <location>
        <begin position="389"/>
        <end position="412"/>
    </location>
</feature>
<accession>A0A8T0MEY9</accession>
<proteinExistence type="predicted"/>
<feature type="region of interest" description="Disordered" evidence="1">
    <location>
        <begin position="1"/>
        <end position="93"/>
    </location>
</feature>